<dbReference type="AlphaFoldDB" id="A0A4R3K0C3"/>
<dbReference type="Gene3D" id="3.30.470.20">
    <property type="entry name" value="ATP-grasp fold, B domain"/>
    <property type="match status" value="1"/>
</dbReference>
<dbReference type="EMBL" id="SLZY01000001">
    <property type="protein sequence ID" value="TCS73881.1"/>
    <property type="molecule type" value="Genomic_DNA"/>
</dbReference>
<dbReference type="PROSITE" id="PS50975">
    <property type="entry name" value="ATP_GRASP"/>
    <property type="match status" value="1"/>
</dbReference>
<name>A0A4R3K0C3_9PROT</name>
<reference evidence="8 9" key="1">
    <citation type="submission" date="2019-03" db="EMBL/GenBank/DDBJ databases">
        <title>Genomic Encyclopedia of Type Strains, Phase IV (KMG-IV): sequencing the most valuable type-strain genomes for metagenomic binning, comparative biology and taxonomic classification.</title>
        <authorList>
            <person name="Goeker M."/>
        </authorList>
    </citation>
    <scope>NUCLEOTIDE SEQUENCE [LARGE SCALE GENOMIC DNA]</scope>
    <source>
        <strain evidence="8 9">DSM 103923</strain>
    </source>
</reference>
<dbReference type="InterPro" id="IPR016181">
    <property type="entry name" value="Acyl_CoA_acyltransferase"/>
</dbReference>
<evidence type="ECO:0000313" key="8">
    <source>
        <dbReference type="EMBL" id="TCS73881.1"/>
    </source>
</evidence>
<keyword evidence="9" id="KW-1185">Reference proteome</keyword>
<dbReference type="GO" id="GO:0005524">
    <property type="term" value="F:ATP binding"/>
    <property type="evidence" value="ECO:0007669"/>
    <property type="project" value="UniProtKB-UniRule"/>
</dbReference>
<dbReference type="InterPro" id="IPR043938">
    <property type="entry name" value="Ligase_CoA_dom"/>
</dbReference>
<comment type="similarity">
    <text evidence="4">In the N-terminal section; belongs to the acetate CoA ligase alpha subunit family.</text>
</comment>
<dbReference type="FunFam" id="3.30.1490.20:FF:000020">
    <property type="entry name" value="Protein lysine acetyltransferase"/>
    <property type="match status" value="1"/>
</dbReference>
<dbReference type="Pfam" id="PF00583">
    <property type="entry name" value="Acetyltransf_1"/>
    <property type="match status" value="1"/>
</dbReference>
<dbReference type="Gene3D" id="3.40.50.261">
    <property type="entry name" value="Succinyl-CoA synthetase domains"/>
    <property type="match status" value="2"/>
</dbReference>
<evidence type="ECO:0000259" key="6">
    <source>
        <dbReference type="PROSITE" id="PS50975"/>
    </source>
</evidence>
<organism evidence="8 9">
    <name type="scientific">Sulfuritortus calidifontis</name>
    <dbReference type="NCBI Taxonomy" id="1914471"/>
    <lineage>
        <taxon>Bacteria</taxon>
        <taxon>Pseudomonadati</taxon>
        <taxon>Pseudomonadota</taxon>
        <taxon>Betaproteobacteria</taxon>
        <taxon>Nitrosomonadales</taxon>
        <taxon>Thiobacillaceae</taxon>
        <taxon>Sulfuritortus</taxon>
    </lineage>
</organism>
<dbReference type="SUPFAM" id="SSF52210">
    <property type="entry name" value="Succinyl-CoA synthetase domains"/>
    <property type="match status" value="2"/>
</dbReference>
<dbReference type="Pfam" id="PF19045">
    <property type="entry name" value="Ligase_CoA_2"/>
    <property type="match status" value="1"/>
</dbReference>
<dbReference type="PANTHER" id="PTHR43334">
    <property type="entry name" value="ACETATE--COA LIGASE [ADP-FORMING]"/>
    <property type="match status" value="1"/>
</dbReference>
<dbReference type="Pfam" id="PF13607">
    <property type="entry name" value="Succ_CoA_lig"/>
    <property type="match status" value="1"/>
</dbReference>
<dbReference type="SMART" id="SM00881">
    <property type="entry name" value="CoA_binding"/>
    <property type="match status" value="1"/>
</dbReference>
<evidence type="ECO:0000256" key="2">
    <source>
        <dbReference type="ARBA" id="ARBA00022741"/>
    </source>
</evidence>
<evidence type="ECO:0000256" key="4">
    <source>
        <dbReference type="ARBA" id="ARBA00060888"/>
    </source>
</evidence>
<dbReference type="RefSeq" id="WP_126459688.1">
    <property type="nucleotide sequence ID" value="NZ_AP018721.1"/>
</dbReference>
<dbReference type="PANTHER" id="PTHR43334:SF1">
    <property type="entry name" value="3-HYDROXYPROPIONATE--COA LIGASE [ADP-FORMING]"/>
    <property type="match status" value="1"/>
</dbReference>
<dbReference type="SUPFAM" id="SSF55729">
    <property type="entry name" value="Acyl-CoA N-acyltransferases (Nat)"/>
    <property type="match status" value="1"/>
</dbReference>
<sequence>MGRHYLHPLFNPRSVAVFGASERAGSVAGVIYKNLLDSTFAGHLYPVNPKHGTVFGQKCYASAADLPETPDLVVIATPAHTVTAILHECGERGIRFAVVLSAGFRELGDQGAALERQVHEAAKQHGIRFIGPNCLGIQRPAIGLNATFGPAAARSGDLALVSQSGAICTAMLDWAAANDIGFSSIISSGAAADIDFGEILDYLAVDASTRSILLYIEGIRDARSFVSALRAAARLKPVILVKVGRHEAGTRAIQSHTGALVGSDAVFDALIRRAGVVRVNTITQLFAAARALSSHIKPSGNRLAIVTNGGGPGVMATDRASDLCVRLAELAPETLRALDAGLPPTWSHGNPVDILGDAGAEQYRLALQACLDDAGVDGVLAMLTPQAMSYPLQAAQALVEVAKGSQKPVLACWMGETQVKEARGLFREARIPSFTTPEPAVEVFSFLSAYYENQRQLMQTPGPISQQAEPDVEGAKLIVEGALAEGRHVLTEVESKALLAAFHIPVAQTMIVRSPSEAILMAEQLGFPVAMKINSPDISHKSDVGGVRLNLTTGHAVRSAYQDLLDHVHKVRPEARLEGVVIEPMVVKQNARELLIGIASDPVLGPVITFGAGGVAVEVFKDRSVALPPLNSYLARDLMQRTRIYPMLGEFRNLPAVAEDALKGVLLRVSEMACELPWIQELDINPLLADEHGVLAADARIIIAARPSGADRYGHMAIHPYPAHLVSKWQLADGRNVIIRPIRPEDAEIEQTFVRNLSPETKYFRFMDSLQELKQETLVRLTQIDYDREMAFIAVTEMDGREVELGVVRYAINPDAESCEFALVVSDQWQRKGIGYKLMEVLMDSARTKGIRLMEGEVLASNRKMLSLVGKLGFRSEPHPEDPGVRRIQREL</sequence>
<dbReference type="GO" id="GO:0016747">
    <property type="term" value="F:acyltransferase activity, transferring groups other than amino-acyl groups"/>
    <property type="evidence" value="ECO:0007669"/>
    <property type="project" value="InterPro"/>
</dbReference>
<dbReference type="SUPFAM" id="SSF56059">
    <property type="entry name" value="Glutathione synthetase ATP-binding domain-like"/>
    <property type="match status" value="1"/>
</dbReference>
<evidence type="ECO:0000256" key="5">
    <source>
        <dbReference type="PROSITE-ProRule" id="PRU00409"/>
    </source>
</evidence>
<comment type="caution">
    <text evidence="8">The sequence shown here is derived from an EMBL/GenBank/DDBJ whole genome shotgun (WGS) entry which is preliminary data.</text>
</comment>
<keyword evidence="3 5" id="KW-0067">ATP-binding</keyword>
<dbReference type="GO" id="GO:0046872">
    <property type="term" value="F:metal ion binding"/>
    <property type="evidence" value="ECO:0007669"/>
    <property type="project" value="InterPro"/>
</dbReference>
<dbReference type="InterPro" id="IPR016102">
    <property type="entry name" value="Succinyl-CoA_synth-like"/>
</dbReference>
<dbReference type="InterPro" id="IPR036291">
    <property type="entry name" value="NAD(P)-bd_dom_sf"/>
</dbReference>
<dbReference type="OrthoDB" id="9807426at2"/>
<keyword evidence="8" id="KW-0808">Transferase</keyword>
<dbReference type="Gene3D" id="3.40.630.30">
    <property type="match status" value="1"/>
</dbReference>
<dbReference type="SUPFAM" id="SSF51735">
    <property type="entry name" value="NAD(P)-binding Rossmann-fold domains"/>
    <property type="match status" value="1"/>
</dbReference>
<protein>
    <submittedName>
        <fullName evidence="8">Acetyltransferase</fullName>
    </submittedName>
</protein>
<evidence type="ECO:0000313" key="9">
    <source>
        <dbReference type="Proteomes" id="UP000295135"/>
    </source>
</evidence>
<evidence type="ECO:0000256" key="3">
    <source>
        <dbReference type="ARBA" id="ARBA00022840"/>
    </source>
</evidence>
<evidence type="ECO:0000259" key="7">
    <source>
        <dbReference type="PROSITE" id="PS51186"/>
    </source>
</evidence>
<proteinExistence type="inferred from homology"/>
<gene>
    <name evidence="8" type="ORF">EDC61_101103</name>
</gene>
<dbReference type="InterPro" id="IPR013815">
    <property type="entry name" value="ATP_grasp_subdomain_1"/>
</dbReference>
<dbReference type="CDD" id="cd04301">
    <property type="entry name" value="NAT_SF"/>
    <property type="match status" value="1"/>
</dbReference>
<keyword evidence="2 5" id="KW-0547">Nucleotide-binding</keyword>
<dbReference type="InterPro" id="IPR051538">
    <property type="entry name" value="Acyl-CoA_Synth/Transferase"/>
</dbReference>
<feature type="domain" description="ATP-grasp" evidence="6">
    <location>
        <begin position="496"/>
        <end position="532"/>
    </location>
</feature>
<dbReference type="Gene3D" id="3.30.1490.20">
    <property type="entry name" value="ATP-grasp fold, A domain"/>
    <property type="match status" value="1"/>
</dbReference>
<dbReference type="Pfam" id="PF13380">
    <property type="entry name" value="CoA_binding_2"/>
    <property type="match status" value="1"/>
</dbReference>
<dbReference type="InterPro" id="IPR032875">
    <property type="entry name" value="Succ_CoA_lig_flav_dom"/>
</dbReference>
<accession>A0A4R3K0C3</accession>
<keyword evidence="1" id="KW-0436">Ligase</keyword>
<dbReference type="GO" id="GO:0043758">
    <property type="term" value="F:acetate-CoA ligase (ADP-forming) activity"/>
    <property type="evidence" value="ECO:0007669"/>
    <property type="project" value="InterPro"/>
</dbReference>
<feature type="domain" description="N-acetyltransferase" evidence="7">
    <location>
        <begin position="737"/>
        <end position="892"/>
    </location>
</feature>
<dbReference type="Pfam" id="PF13549">
    <property type="entry name" value="ATP-grasp_5"/>
    <property type="match status" value="1"/>
</dbReference>
<dbReference type="InterPro" id="IPR003781">
    <property type="entry name" value="CoA-bd"/>
</dbReference>
<dbReference type="Gene3D" id="3.40.50.720">
    <property type="entry name" value="NAD(P)-binding Rossmann-like Domain"/>
    <property type="match status" value="1"/>
</dbReference>
<dbReference type="Proteomes" id="UP000295135">
    <property type="component" value="Unassembled WGS sequence"/>
</dbReference>
<evidence type="ECO:0000256" key="1">
    <source>
        <dbReference type="ARBA" id="ARBA00022598"/>
    </source>
</evidence>
<dbReference type="InterPro" id="IPR011761">
    <property type="entry name" value="ATP-grasp"/>
</dbReference>
<dbReference type="InterPro" id="IPR000182">
    <property type="entry name" value="GNAT_dom"/>
</dbReference>
<dbReference type="PROSITE" id="PS51186">
    <property type="entry name" value="GNAT"/>
    <property type="match status" value="1"/>
</dbReference>